<proteinExistence type="predicted"/>
<evidence type="ECO:0000313" key="2">
    <source>
        <dbReference type="Proteomes" id="UP001597083"/>
    </source>
</evidence>
<protein>
    <recommendedName>
        <fullName evidence="3">ATP/GTP-binding protein</fullName>
    </recommendedName>
</protein>
<keyword evidence="2" id="KW-1185">Reference proteome</keyword>
<comment type="caution">
    <text evidence="1">The sequence shown here is derived from an EMBL/GenBank/DDBJ whole genome shotgun (WGS) entry which is preliminary data.</text>
</comment>
<dbReference type="Proteomes" id="UP001597083">
    <property type="component" value="Unassembled WGS sequence"/>
</dbReference>
<gene>
    <name evidence="1" type="ORF">ACFQ07_01885</name>
</gene>
<evidence type="ECO:0008006" key="3">
    <source>
        <dbReference type="Google" id="ProtNLM"/>
    </source>
</evidence>
<evidence type="ECO:0000313" key="1">
    <source>
        <dbReference type="EMBL" id="MFD0850962.1"/>
    </source>
</evidence>
<name>A0ABW3CAK1_9ACTN</name>
<organism evidence="1 2">
    <name type="scientific">Actinomadura adrarensis</name>
    <dbReference type="NCBI Taxonomy" id="1819600"/>
    <lineage>
        <taxon>Bacteria</taxon>
        <taxon>Bacillati</taxon>
        <taxon>Actinomycetota</taxon>
        <taxon>Actinomycetes</taxon>
        <taxon>Streptosporangiales</taxon>
        <taxon>Thermomonosporaceae</taxon>
        <taxon>Actinomadura</taxon>
    </lineage>
</organism>
<accession>A0ABW3CAK1</accession>
<dbReference type="EMBL" id="JBHTIR010000206">
    <property type="protein sequence ID" value="MFD0850962.1"/>
    <property type="molecule type" value="Genomic_DNA"/>
</dbReference>
<reference evidence="2" key="1">
    <citation type="journal article" date="2019" name="Int. J. Syst. Evol. Microbiol.">
        <title>The Global Catalogue of Microorganisms (GCM) 10K type strain sequencing project: providing services to taxonomists for standard genome sequencing and annotation.</title>
        <authorList>
            <consortium name="The Broad Institute Genomics Platform"/>
            <consortium name="The Broad Institute Genome Sequencing Center for Infectious Disease"/>
            <person name="Wu L."/>
            <person name="Ma J."/>
        </authorList>
    </citation>
    <scope>NUCLEOTIDE SEQUENCE [LARGE SCALE GENOMIC DNA]</scope>
    <source>
        <strain evidence="2">JCM 31696</strain>
    </source>
</reference>
<sequence length="227" mass="24366">MLPPIADRLGFGVGVRDHLGAGGTQTPKSAPVGIPAKFYWVDGDIICRPGEVPVLTVVCFPHRPSGPGSAAQALALSQWRHLPVPAPVVRTAPPRRTQGLVGLPHWFWVTNWRTLTDRARAGGSWVEIVARPQSVIIDPGDGQPTVRCSGPGNAYNPAQPAESQRPECSYTFPRSSFGEPDGVFRTRVTVVWGGTWTGSGGTGGELPLLNRSTSFPIRVVEAQSLYR</sequence>